<evidence type="ECO:0000256" key="3">
    <source>
        <dbReference type="ARBA" id="ARBA00022618"/>
    </source>
</evidence>
<comment type="similarity">
    <text evidence="1">Belongs to the cyclin family. Cyclin D subfamily.</text>
</comment>
<dbReference type="InterPro" id="IPR004367">
    <property type="entry name" value="Cyclin_C-dom"/>
</dbReference>
<comment type="subunit">
    <text evidence="2">Interacts with the CDC2 protein kinase to form a serine/threonine kinase holoenzyme complex also known as maturation promoting factor (MPF). The cyclin subunit imparts substrate specificity to the complex.</text>
</comment>
<dbReference type="SMART" id="SM01332">
    <property type="entry name" value="Cyclin_C"/>
    <property type="match status" value="1"/>
</dbReference>
<reference evidence="10" key="1">
    <citation type="submission" date="2018-02" db="EMBL/GenBank/DDBJ databases">
        <title>Rhizophora mucronata_Transcriptome.</title>
        <authorList>
            <person name="Meera S.P."/>
            <person name="Sreeshan A."/>
            <person name="Augustine A."/>
        </authorList>
    </citation>
    <scope>NUCLEOTIDE SEQUENCE</scope>
    <source>
        <tissue evidence="10">Leaf</tissue>
    </source>
</reference>
<feature type="domain" description="Cyclin C-terminal" evidence="9">
    <location>
        <begin position="239"/>
        <end position="369"/>
    </location>
</feature>
<dbReference type="InterPro" id="IPR013763">
    <property type="entry name" value="Cyclin-like_dom"/>
</dbReference>
<evidence type="ECO:0000256" key="2">
    <source>
        <dbReference type="ARBA" id="ARBA00011177"/>
    </source>
</evidence>
<dbReference type="CDD" id="cd20544">
    <property type="entry name" value="CYCLIN_AtCycD-like_rpt2"/>
    <property type="match status" value="1"/>
</dbReference>
<proteinExistence type="inferred from homology"/>
<dbReference type="GO" id="GO:0051301">
    <property type="term" value="P:cell division"/>
    <property type="evidence" value="ECO:0007669"/>
    <property type="project" value="UniProtKB-KW"/>
</dbReference>
<dbReference type="AlphaFoldDB" id="A0A2P2JLW9"/>
<dbReference type="InterPro" id="IPR006671">
    <property type="entry name" value="Cyclin_N"/>
</dbReference>
<evidence type="ECO:0000313" key="10">
    <source>
        <dbReference type="EMBL" id="MBW94467.1"/>
    </source>
</evidence>
<sequence>MSVSFSDCFSDLLCSENSSEVLSGESPDSSSDLESSNCTEESIARFIEDERNFVPGFDYLSRFQSRSLDASAREESVAWILKVNETEAFSRITIMPLDRFLSSLQIRDLGHSSDQISAVGSFDGGSPGFLFHVTFSFIDYRCRVLQVQAYYRFQPLTAYLSVNYFDRFLYSRRLPLENGWPLQLLSVACLSLAAKMEEPLVPSLLDFQVEGAKFIFEPRTILRMELLVLSVLDWRLRSVTPFSFIDFFACKLDPTGTYIGFLLPRAAEIILSNIQEASFLEHWPSSIAAAAILCAANEIPNLSLVNPEHVESWCEGLSKHKIISCYRLMQDLVLDNNRRKPPKVFPQLWVTVRAGMRSGDSSSSSSSSSFKRKKLNSCLWVDDDKIKEL</sequence>
<dbReference type="EMBL" id="GGEC01013984">
    <property type="protein sequence ID" value="MBW94467.1"/>
    <property type="molecule type" value="Transcribed_RNA"/>
</dbReference>
<dbReference type="CDD" id="cd20543">
    <property type="entry name" value="CYCLIN_AtCycD-like_rpt1"/>
    <property type="match status" value="1"/>
</dbReference>
<dbReference type="InterPro" id="IPR036915">
    <property type="entry name" value="Cyclin-like_sf"/>
</dbReference>
<keyword evidence="5" id="KW-0131">Cell cycle</keyword>
<dbReference type="Gene3D" id="1.10.472.10">
    <property type="entry name" value="Cyclin-like"/>
    <property type="match status" value="2"/>
</dbReference>
<organism evidence="10">
    <name type="scientific">Rhizophora mucronata</name>
    <name type="common">Asiatic mangrove</name>
    <dbReference type="NCBI Taxonomy" id="61149"/>
    <lineage>
        <taxon>Eukaryota</taxon>
        <taxon>Viridiplantae</taxon>
        <taxon>Streptophyta</taxon>
        <taxon>Embryophyta</taxon>
        <taxon>Tracheophyta</taxon>
        <taxon>Spermatophyta</taxon>
        <taxon>Magnoliopsida</taxon>
        <taxon>eudicotyledons</taxon>
        <taxon>Gunneridae</taxon>
        <taxon>Pentapetalae</taxon>
        <taxon>rosids</taxon>
        <taxon>fabids</taxon>
        <taxon>Malpighiales</taxon>
        <taxon>Rhizophoraceae</taxon>
        <taxon>Rhizophora</taxon>
    </lineage>
</organism>
<keyword evidence="3" id="KW-0132">Cell division</keyword>
<keyword evidence="4 7" id="KW-0195">Cyclin</keyword>
<dbReference type="Pfam" id="PF02984">
    <property type="entry name" value="Cyclin_C"/>
    <property type="match status" value="1"/>
</dbReference>
<dbReference type="SMART" id="SM00385">
    <property type="entry name" value="CYCLIN"/>
    <property type="match status" value="1"/>
</dbReference>
<dbReference type="Pfam" id="PF00134">
    <property type="entry name" value="Cyclin_N"/>
    <property type="match status" value="1"/>
</dbReference>
<evidence type="ECO:0000256" key="6">
    <source>
        <dbReference type="ARBA" id="ARBA00032263"/>
    </source>
</evidence>
<dbReference type="SUPFAM" id="SSF47954">
    <property type="entry name" value="Cyclin-like"/>
    <property type="match status" value="2"/>
</dbReference>
<dbReference type="InterPro" id="IPR039361">
    <property type="entry name" value="Cyclin"/>
</dbReference>
<evidence type="ECO:0000259" key="9">
    <source>
        <dbReference type="SMART" id="SM01332"/>
    </source>
</evidence>
<dbReference type="FunFam" id="1.10.472.10:FF:000060">
    <property type="entry name" value="D6-type cyclin"/>
    <property type="match status" value="1"/>
</dbReference>
<protein>
    <recommendedName>
        <fullName evidence="6">B-like cyclin</fullName>
    </recommendedName>
</protein>
<evidence type="ECO:0000256" key="4">
    <source>
        <dbReference type="ARBA" id="ARBA00023127"/>
    </source>
</evidence>
<dbReference type="PANTHER" id="PTHR10177">
    <property type="entry name" value="CYCLINS"/>
    <property type="match status" value="1"/>
</dbReference>
<evidence type="ECO:0000256" key="1">
    <source>
        <dbReference type="ARBA" id="ARBA00009065"/>
    </source>
</evidence>
<evidence type="ECO:0000259" key="8">
    <source>
        <dbReference type="SMART" id="SM00385"/>
    </source>
</evidence>
<evidence type="ECO:0000256" key="5">
    <source>
        <dbReference type="ARBA" id="ARBA00023306"/>
    </source>
</evidence>
<accession>A0A2P2JLW9</accession>
<feature type="domain" description="Cyclin-like" evidence="8">
    <location>
        <begin position="142"/>
        <end position="230"/>
    </location>
</feature>
<evidence type="ECO:0000256" key="7">
    <source>
        <dbReference type="RuleBase" id="RU000383"/>
    </source>
</evidence>
<name>A0A2P2JLW9_RHIMU</name>